<keyword evidence="6 10" id="KW-0472">Membrane</keyword>
<evidence type="ECO:0000256" key="7">
    <source>
        <dbReference type="ARBA" id="ARBA00023224"/>
    </source>
</evidence>
<feature type="transmembrane region" description="Helical" evidence="10">
    <location>
        <begin position="33"/>
        <end position="51"/>
    </location>
</feature>
<evidence type="ECO:0000256" key="2">
    <source>
        <dbReference type="ARBA" id="ARBA00022475"/>
    </source>
</evidence>
<dbReference type="InterPro" id="IPR003660">
    <property type="entry name" value="HAMP_dom"/>
</dbReference>
<keyword evidence="4 10" id="KW-0812">Transmembrane</keyword>
<dbReference type="CDD" id="cd18773">
    <property type="entry name" value="PDC1_HK_sensor"/>
    <property type="match status" value="1"/>
</dbReference>
<dbReference type="RefSeq" id="WP_379893797.1">
    <property type="nucleotide sequence ID" value="NZ_CBCSCT010000108.1"/>
</dbReference>
<dbReference type="Proteomes" id="UP001596250">
    <property type="component" value="Unassembled WGS sequence"/>
</dbReference>
<dbReference type="PROSITE" id="PS50885">
    <property type="entry name" value="HAMP"/>
    <property type="match status" value="1"/>
</dbReference>
<evidence type="ECO:0000259" key="12">
    <source>
        <dbReference type="PROSITE" id="PS50885"/>
    </source>
</evidence>
<evidence type="ECO:0000256" key="1">
    <source>
        <dbReference type="ARBA" id="ARBA00004651"/>
    </source>
</evidence>
<accession>A0ABW1IN12</accession>
<evidence type="ECO:0000256" key="5">
    <source>
        <dbReference type="ARBA" id="ARBA00022989"/>
    </source>
</evidence>
<protein>
    <submittedName>
        <fullName evidence="13">Methyl-accepting chemotaxis protein</fullName>
    </submittedName>
</protein>
<keyword evidence="14" id="KW-1185">Reference proteome</keyword>
<dbReference type="Gene3D" id="3.30.450.20">
    <property type="entry name" value="PAS domain"/>
    <property type="match status" value="1"/>
</dbReference>
<evidence type="ECO:0000256" key="3">
    <source>
        <dbReference type="ARBA" id="ARBA00022500"/>
    </source>
</evidence>
<evidence type="ECO:0000256" key="8">
    <source>
        <dbReference type="ARBA" id="ARBA00029447"/>
    </source>
</evidence>
<gene>
    <name evidence="13" type="ORF">ACFPXP_08485</name>
</gene>
<reference evidence="14" key="1">
    <citation type="journal article" date="2019" name="Int. J. Syst. Evol. Microbiol.">
        <title>The Global Catalogue of Microorganisms (GCM) 10K type strain sequencing project: providing services to taxonomists for standard genome sequencing and annotation.</title>
        <authorList>
            <consortium name="The Broad Institute Genomics Platform"/>
            <consortium name="The Broad Institute Genome Sequencing Center for Infectious Disease"/>
            <person name="Wu L."/>
            <person name="Ma J."/>
        </authorList>
    </citation>
    <scope>NUCLEOTIDE SEQUENCE [LARGE SCALE GENOMIC DNA]</scope>
    <source>
        <strain evidence="14">CCM 8749</strain>
    </source>
</reference>
<dbReference type="EMBL" id="JBHSQV010000102">
    <property type="protein sequence ID" value="MFC5986465.1"/>
    <property type="molecule type" value="Genomic_DNA"/>
</dbReference>
<evidence type="ECO:0000256" key="4">
    <source>
        <dbReference type="ARBA" id="ARBA00022692"/>
    </source>
</evidence>
<evidence type="ECO:0000259" key="11">
    <source>
        <dbReference type="PROSITE" id="PS50111"/>
    </source>
</evidence>
<evidence type="ECO:0000313" key="14">
    <source>
        <dbReference type="Proteomes" id="UP001596250"/>
    </source>
</evidence>
<comment type="similarity">
    <text evidence="8">Belongs to the methyl-accepting chemotaxis (MCP) protein family.</text>
</comment>
<dbReference type="CDD" id="cd11386">
    <property type="entry name" value="MCP_signal"/>
    <property type="match status" value="1"/>
</dbReference>
<feature type="transmembrane region" description="Helical" evidence="10">
    <location>
        <begin position="280"/>
        <end position="303"/>
    </location>
</feature>
<dbReference type="Pfam" id="PF00672">
    <property type="entry name" value="HAMP"/>
    <property type="match status" value="1"/>
</dbReference>
<comment type="caution">
    <text evidence="13">The sequence shown here is derived from an EMBL/GenBank/DDBJ whole genome shotgun (WGS) entry which is preliminary data.</text>
</comment>
<feature type="domain" description="HAMP" evidence="12">
    <location>
        <begin position="304"/>
        <end position="356"/>
    </location>
</feature>
<dbReference type="SMART" id="SM00283">
    <property type="entry name" value="MA"/>
    <property type="match status" value="1"/>
</dbReference>
<evidence type="ECO:0000313" key="13">
    <source>
        <dbReference type="EMBL" id="MFC5986465.1"/>
    </source>
</evidence>
<dbReference type="Gene3D" id="1.10.287.950">
    <property type="entry name" value="Methyl-accepting chemotaxis protein"/>
    <property type="match status" value="1"/>
</dbReference>
<comment type="subcellular location">
    <subcellularLocation>
        <location evidence="1">Cell membrane</location>
        <topology evidence="1">Multi-pass membrane protein</topology>
    </subcellularLocation>
</comment>
<keyword evidence="3" id="KW-0145">Chemotaxis</keyword>
<dbReference type="PANTHER" id="PTHR32089:SF114">
    <property type="entry name" value="METHYL-ACCEPTING CHEMOTAXIS PROTEIN MCPB"/>
    <property type="match status" value="1"/>
</dbReference>
<dbReference type="InterPro" id="IPR033479">
    <property type="entry name" value="dCache_1"/>
</dbReference>
<evidence type="ECO:0000256" key="10">
    <source>
        <dbReference type="SAM" id="Phobius"/>
    </source>
</evidence>
<dbReference type="PROSITE" id="PS50111">
    <property type="entry name" value="CHEMOTAXIS_TRANSDUC_2"/>
    <property type="match status" value="1"/>
</dbReference>
<dbReference type="Gene3D" id="6.10.340.10">
    <property type="match status" value="1"/>
</dbReference>
<keyword evidence="7 9" id="KW-0807">Transducer</keyword>
<organism evidence="13 14">
    <name type="scientific">Marinicrinis lubricantis</name>
    <dbReference type="NCBI Taxonomy" id="2086470"/>
    <lineage>
        <taxon>Bacteria</taxon>
        <taxon>Bacillati</taxon>
        <taxon>Bacillota</taxon>
        <taxon>Bacilli</taxon>
        <taxon>Bacillales</taxon>
        <taxon>Paenibacillaceae</taxon>
    </lineage>
</organism>
<sequence length="663" mass="73034">MQKRGNLLKRMNFKSFNLSNFSLKMTLRKKLTIAFYVILLIPSIIICLLSFNTAKSKVEEQLIAGAEKTVSLVNNELNQNMLPLIKDLYLFSNTLSGQAGYDARVELEQYFALHPELDGAVMAHEDGSFIYTSNMTFPTSYAPKQDDWYARALANESSVFISEPFVSKTSGKLVMTLSVTTQDKQGVVGLYLNLDGLFRTLDSIKFGKTGYPFIVDGQGKYVYHPNHEFGEAFEQFDQFSIEGQLKQDGDTIVYVTNINTNWKIGGIMFSKDIDEEASSILYISLIVLVIAIVAGGVLIHFIVRSITAPLRQLVKASTRISQGDLTEKIEVKTSDEIGELGSSFNAMTESLRSIISNVQTNTEHVRHSAQDLSHHADQTTESIHQMNTAMKEVASGSLTQVKSSEDSARAMEELASGIQRIAESTSFVADISGQATDEIKSGHESIASVVDEMSGLNEAMKETNQVVATLGQRSEEIGKIVDLIRDISSQTNLLALNASIEAARAGEHGRGFAVVANEVKNLAEQSGNSAKQISNLIYLIQEETQNVVRSMQTGNKKLQSSTQLVHHTGTLFDKVKQTIEQVAEQIQEISAATEQMSAGTEEVTASVEEMHNIAMESSKTTNAISEQSNHQLELMKGIDESAAALYRMSEELQNLVKQFKLNV</sequence>
<keyword evidence="2" id="KW-1003">Cell membrane</keyword>
<feature type="domain" description="Methyl-accepting transducer" evidence="11">
    <location>
        <begin position="375"/>
        <end position="611"/>
    </location>
</feature>
<dbReference type="CDD" id="cd12912">
    <property type="entry name" value="PDC2_MCP_like"/>
    <property type="match status" value="1"/>
</dbReference>
<dbReference type="Pfam" id="PF00015">
    <property type="entry name" value="MCPsignal"/>
    <property type="match status" value="1"/>
</dbReference>
<dbReference type="SUPFAM" id="SSF58104">
    <property type="entry name" value="Methyl-accepting chemotaxis protein (MCP) signaling domain"/>
    <property type="match status" value="1"/>
</dbReference>
<dbReference type="CDD" id="cd06225">
    <property type="entry name" value="HAMP"/>
    <property type="match status" value="1"/>
</dbReference>
<dbReference type="PANTHER" id="PTHR32089">
    <property type="entry name" value="METHYL-ACCEPTING CHEMOTAXIS PROTEIN MCPB"/>
    <property type="match status" value="1"/>
</dbReference>
<keyword evidence="5 10" id="KW-1133">Transmembrane helix</keyword>
<evidence type="ECO:0000256" key="6">
    <source>
        <dbReference type="ARBA" id="ARBA00023136"/>
    </source>
</evidence>
<dbReference type="Pfam" id="PF02743">
    <property type="entry name" value="dCache_1"/>
    <property type="match status" value="1"/>
</dbReference>
<dbReference type="InterPro" id="IPR004089">
    <property type="entry name" value="MCPsignal_dom"/>
</dbReference>
<evidence type="ECO:0000256" key="9">
    <source>
        <dbReference type="PROSITE-ProRule" id="PRU00284"/>
    </source>
</evidence>
<proteinExistence type="inferred from homology"/>
<name>A0ABW1IN12_9BACL</name>
<dbReference type="SMART" id="SM00304">
    <property type="entry name" value="HAMP"/>
    <property type="match status" value="2"/>
</dbReference>